<dbReference type="Pfam" id="PF00672">
    <property type="entry name" value="HAMP"/>
    <property type="match status" value="1"/>
</dbReference>
<feature type="transmembrane region" description="Helical" evidence="1">
    <location>
        <begin position="169"/>
        <end position="187"/>
    </location>
</feature>
<dbReference type="Gene3D" id="3.20.20.450">
    <property type="entry name" value="EAL domain"/>
    <property type="match status" value="1"/>
</dbReference>
<dbReference type="SMART" id="SM00052">
    <property type="entry name" value="EAL"/>
    <property type="match status" value="1"/>
</dbReference>
<accession>A0ABS3ZCI7</accession>
<dbReference type="Gene3D" id="3.30.70.270">
    <property type="match status" value="1"/>
</dbReference>
<dbReference type="CDD" id="cd01949">
    <property type="entry name" value="GGDEF"/>
    <property type="match status" value="1"/>
</dbReference>
<evidence type="ECO:0000313" key="5">
    <source>
        <dbReference type="EMBL" id="MBP0049420.1"/>
    </source>
</evidence>
<proteinExistence type="predicted"/>
<gene>
    <name evidence="5" type="ORF">H9C73_11790</name>
</gene>
<dbReference type="PROSITE" id="PS50883">
    <property type="entry name" value="EAL"/>
    <property type="match status" value="1"/>
</dbReference>
<dbReference type="SUPFAM" id="SSF141868">
    <property type="entry name" value="EAL domain-like"/>
    <property type="match status" value="1"/>
</dbReference>
<dbReference type="InterPro" id="IPR035919">
    <property type="entry name" value="EAL_sf"/>
</dbReference>
<feature type="domain" description="HAMP" evidence="3">
    <location>
        <begin position="190"/>
        <end position="243"/>
    </location>
</feature>
<dbReference type="PANTHER" id="PTHR44757:SF2">
    <property type="entry name" value="BIOFILM ARCHITECTURE MAINTENANCE PROTEIN MBAA"/>
    <property type="match status" value="1"/>
</dbReference>
<name>A0ABS3ZCI7_9GAMM</name>
<evidence type="ECO:0000259" key="2">
    <source>
        <dbReference type="PROSITE" id="PS50883"/>
    </source>
</evidence>
<organism evidence="5 6">
    <name type="scientific">Marinobacterium alkalitolerans</name>
    <dbReference type="NCBI Taxonomy" id="1542925"/>
    <lineage>
        <taxon>Bacteria</taxon>
        <taxon>Pseudomonadati</taxon>
        <taxon>Pseudomonadota</taxon>
        <taxon>Gammaproteobacteria</taxon>
        <taxon>Oceanospirillales</taxon>
        <taxon>Oceanospirillaceae</taxon>
        <taxon>Marinobacterium</taxon>
    </lineage>
</organism>
<evidence type="ECO:0000313" key="6">
    <source>
        <dbReference type="Proteomes" id="UP000810171"/>
    </source>
</evidence>
<dbReference type="EMBL" id="JACVEW010000018">
    <property type="protein sequence ID" value="MBP0049420.1"/>
    <property type="molecule type" value="Genomic_DNA"/>
</dbReference>
<feature type="domain" description="EAL" evidence="2">
    <location>
        <begin position="428"/>
        <end position="682"/>
    </location>
</feature>
<dbReference type="SUPFAM" id="SSF55073">
    <property type="entry name" value="Nucleotide cyclase"/>
    <property type="match status" value="1"/>
</dbReference>
<reference evidence="5 6" key="1">
    <citation type="submission" date="2020-09" db="EMBL/GenBank/DDBJ databases">
        <authorList>
            <person name="Tanuku N.R.S."/>
        </authorList>
    </citation>
    <scope>NUCLEOTIDE SEQUENCE [LARGE SCALE GENOMIC DNA]</scope>
    <source>
        <strain evidence="5 6">AK62</strain>
    </source>
</reference>
<dbReference type="SMART" id="SM00304">
    <property type="entry name" value="HAMP"/>
    <property type="match status" value="1"/>
</dbReference>
<dbReference type="Gene3D" id="6.10.340.10">
    <property type="match status" value="1"/>
</dbReference>
<dbReference type="PANTHER" id="PTHR44757">
    <property type="entry name" value="DIGUANYLATE CYCLASE DGCP"/>
    <property type="match status" value="1"/>
</dbReference>
<dbReference type="SMART" id="SM00267">
    <property type="entry name" value="GGDEF"/>
    <property type="match status" value="1"/>
</dbReference>
<protein>
    <submittedName>
        <fullName evidence="5">EAL domain-containing protein</fullName>
    </submittedName>
</protein>
<feature type="domain" description="GGDEF" evidence="4">
    <location>
        <begin position="286"/>
        <end position="419"/>
    </location>
</feature>
<keyword evidence="1" id="KW-0812">Transmembrane</keyword>
<dbReference type="PROSITE" id="PS50885">
    <property type="entry name" value="HAMP"/>
    <property type="match status" value="1"/>
</dbReference>
<evidence type="ECO:0000259" key="3">
    <source>
        <dbReference type="PROSITE" id="PS50885"/>
    </source>
</evidence>
<comment type="caution">
    <text evidence="5">The sequence shown here is derived from an EMBL/GenBank/DDBJ whole genome shotgun (WGS) entry which is preliminary data.</text>
</comment>
<dbReference type="InterPro" id="IPR052155">
    <property type="entry name" value="Biofilm_reg_signaling"/>
</dbReference>
<evidence type="ECO:0000256" key="1">
    <source>
        <dbReference type="SAM" id="Phobius"/>
    </source>
</evidence>
<dbReference type="InterPro" id="IPR029787">
    <property type="entry name" value="Nucleotide_cyclase"/>
</dbReference>
<dbReference type="Pfam" id="PF00563">
    <property type="entry name" value="EAL"/>
    <property type="match status" value="1"/>
</dbReference>
<sequence>MKRSAPSLYIVLISLVLPAIVVTVSLSATYLFYEAKEGIQRDISQDAERGLKSLNNNIQGLMESYAVNEYEKILANEITLHKHCALLVDDFNLGTILGRSYTTGYIRTPSGNIDEYDAENPESRSHLGNCMDVHEADIISTQGETIGSIRLYTSDERLQAELQDTIRRSLLSTLMICVLMAVLLLILTRRFVINPLEHIMQAIDRTDRMGIPTDAVPERGPSELRKLAHSMNSMITSIRLSQRDLQLQKDTVNHMAHHDALTGLANRTLFNDRLESGIARAQRHDYKLALLVIDLDHFKNINDSLGHNTGDRVLTSITARLSQLIRTDDTLARLGGDEFTIILEGLKDPDEASFLARRVLQSISRPLEIDGHPLYINSSIGISLYPDYGTTAADLLMQADAAMNQAKHEGRNGFRLFNSSLTQNAHERLTLESRLRQALQADELEPFFQPQINTSTGEIEGFEALARWITPEDGLISPGRFIPLAENSGLIETLDLQIMRKAMKHFVHWRKQGLQPGILSVNLNVRHFQNPHLLQVLDHMIADTGFRHQWLEVEVTETQLMSKPEQAIQVLSKLHEAGIRIALDDFGTGYSSLSYLKRLPITKLKIDQSFVRDLPGDQEDASIVKAVIALAKSLGLEVLAEGTETEAQINFLAQNQCDRVQGYFYARPMPAGEALDYLTPDQARA</sequence>
<keyword evidence="6" id="KW-1185">Reference proteome</keyword>
<dbReference type="InterPro" id="IPR003660">
    <property type="entry name" value="HAMP_dom"/>
</dbReference>
<feature type="transmembrane region" description="Helical" evidence="1">
    <location>
        <begin position="6"/>
        <end position="33"/>
    </location>
</feature>
<dbReference type="RefSeq" id="WP_209288031.1">
    <property type="nucleotide sequence ID" value="NZ_JACVEW010000018.1"/>
</dbReference>
<dbReference type="PROSITE" id="PS50887">
    <property type="entry name" value="GGDEF"/>
    <property type="match status" value="1"/>
</dbReference>
<evidence type="ECO:0000259" key="4">
    <source>
        <dbReference type="PROSITE" id="PS50887"/>
    </source>
</evidence>
<dbReference type="InterPro" id="IPR000160">
    <property type="entry name" value="GGDEF_dom"/>
</dbReference>
<keyword evidence="1" id="KW-1133">Transmembrane helix</keyword>
<dbReference type="InterPro" id="IPR001633">
    <property type="entry name" value="EAL_dom"/>
</dbReference>
<dbReference type="Pfam" id="PF00990">
    <property type="entry name" value="GGDEF"/>
    <property type="match status" value="1"/>
</dbReference>
<dbReference type="Proteomes" id="UP000810171">
    <property type="component" value="Unassembled WGS sequence"/>
</dbReference>
<dbReference type="CDD" id="cd01948">
    <property type="entry name" value="EAL"/>
    <property type="match status" value="1"/>
</dbReference>
<dbReference type="NCBIfam" id="TIGR00254">
    <property type="entry name" value="GGDEF"/>
    <property type="match status" value="1"/>
</dbReference>
<keyword evidence="1" id="KW-0472">Membrane</keyword>
<dbReference type="InterPro" id="IPR043128">
    <property type="entry name" value="Rev_trsase/Diguanyl_cyclase"/>
</dbReference>